<evidence type="ECO:0000313" key="2">
    <source>
        <dbReference type="Proteomes" id="UP000822476"/>
    </source>
</evidence>
<evidence type="ECO:0000313" key="1">
    <source>
        <dbReference type="EMBL" id="KAF7254842.1"/>
    </source>
</evidence>
<organism evidence="1 2">
    <name type="scientific">Paragonimus skrjabini miyazakii</name>
    <dbReference type="NCBI Taxonomy" id="59628"/>
    <lineage>
        <taxon>Eukaryota</taxon>
        <taxon>Metazoa</taxon>
        <taxon>Spiralia</taxon>
        <taxon>Lophotrochozoa</taxon>
        <taxon>Platyhelminthes</taxon>
        <taxon>Trematoda</taxon>
        <taxon>Digenea</taxon>
        <taxon>Plagiorchiida</taxon>
        <taxon>Troglotremata</taxon>
        <taxon>Troglotrematidae</taxon>
        <taxon>Paragonimus</taxon>
    </lineage>
</organism>
<protein>
    <submittedName>
        <fullName evidence="1">Uncharacterized protein</fullName>
    </submittedName>
</protein>
<name>A0A8S9YJH0_9TREM</name>
<dbReference type="EMBL" id="JTDE01004593">
    <property type="protein sequence ID" value="KAF7254842.1"/>
    <property type="molecule type" value="Genomic_DNA"/>
</dbReference>
<comment type="caution">
    <text evidence="1">The sequence shown here is derived from an EMBL/GenBank/DDBJ whole genome shotgun (WGS) entry which is preliminary data.</text>
</comment>
<dbReference type="Proteomes" id="UP000822476">
    <property type="component" value="Unassembled WGS sequence"/>
</dbReference>
<proteinExistence type="predicted"/>
<accession>A0A8S9YJH0</accession>
<sequence>MLHIQVQPNNQRAGKVQMPTFCPICEQEIRYSMHGKIARRTDEHITAVFPGNTVLSEISAIASFKLAANKNDRR</sequence>
<keyword evidence="2" id="KW-1185">Reference proteome</keyword>
<reference evidence="1" key="1">
    <citation type="submission" date="2019-07" db="EMBL/GenBank/DDBJ databases">
        <title>Annotation for the trematode Paragonimus miyazaki's.</title>
        <authorList>
            <person name="Choi Y.-J."/>
        </authorList>
    </citation>
    <scope>NUCLEOTIDE SEQUENCE</scope>
    <source>
        <strain evidence="1">Japan</strain>
    </source>
</reference>
<gene>
    <name evidence="1" type="ORF">EG68_08411</name>
</gene>
<dbReference type="AlphaFoldDB" id="A0A8S9YJH0"/>